<proteinExistence type="predicted"/>
<feature type="region of interest" description="Disordered" evidence="1">
    <location>
        <begin position="146"/>
        <end position="178"/>
    </location>
</feature>
<keyword evidence="3" id="KW-1185">Reference proteome</keyword>
<gene>
    <name evidence="2" type="ORF">VPNG_04988</name>
</gene>
<name>A0A423X7H5_9PEZI</name>
<organism evidence="2 3">
    <name type="scientific">Cytospora leucostoma</name>
    <dbReference type="NCBI Taxonomy" id="1230097"/>
    <lineage>
        <taxon>Eukaryota</taxon>
        <taxon>Fungi</taxon>
        <taxon>Dikarya</taxon>
        <taxon>Ascomycota</taxon>
        <taxon>Pezizomycotina</taxon>
        <taxon>Sordariomycetes</taxon>
        <taxon>Sordariomycetidae</taxon>
        <taxon>Diaporthales</taxon>
        <taxon>Cytosporaceae</taxon>
        <taxon>Cytospora</taxon>
    </lineage>
</organism>
<dbReference type="PANTHER" id="PTHR38167">
    <property type="entry name" value="C2H2-TYPE DOMAIN-CONTAINING PROTEIN"/>
    <property type="match status" value="1"/>
</dbReference>
<dbReference type="OrthoDB" id="5422613at2759"/>
<accession>A0A423X7H5</accession>
<evidence type="ECO:0000313" key="3">
    <source>
        <dbReference type="Proteomes" id="UP000285146"/>
    </source>
</evidence>
<dbReference type="AlphaFoldDB" id="A0A423X7H5"/>
<reference evidence="2 3" key="1">
    <citation type="submission" date="2015-09" db="EMBL/GenBank/DDBJ databases">
        <title>Host preference determinants of Valsa canker pathogens revealed by comparative genomics.</title>
        <authorList>
            <person name="Yin Z."/>
            <person name="Huang L."/>
        </authorList>
    </citation>
    <scope>NUCLEOTIDE SEQUENCE [LARGE SCALE GENOMIC DNA]</scope>
    <source>
        <strain evidence="2 3">SXYLt</strain>
    </source>
</reference>
<dbReference type="EMBL" id="LKEB01000025">
    <property type="protein sequence ID" value="ROW11888.1"/>
    <property type="molecule type" value="Genomic_DNA"/>
</dbReference>
<dbReference type="PANTHER" id="PTHR38167:SF1">
    <property type="entry name" value="C2H2-TYPE DOMAIN-CONTAINING PROTEIN"/>
    <property type="match status" value="1"/>
</dbReference>
<evidence type="ECO:0008006" key="4">
    <source>
        <dbReference type="Google" id="ProtNLM"/>
    </source>
</evidence>
<evidence type="ECO:0000256" key="1">
    <source>
        <dbReference type="SAM" id="MobiDB-lite"/>
    </source>
</evidence>
<protein>
    <recommendedName>
        <fullName evidence="4">C2H2-type domain-containing protein</fullName>
    </recommendedName>
</protein>
<evidence type="ECO:0000313" key="2">
    <source>
        <dbReference type="EMBL" id="ROW11888.1"/>
    </source>
</evidence>
<dbReference type="STRING" id="1230097.A0A423X7H5"/>
<dbReference type="InParanoid" id="A0A423X7H5"/>
<comment type="caution">
    <text evidence="2">The sequence shown here is derived from an EMBL/GenBank/DDBJ whole genome shotgun (WGS) entry which is preliminary data.</text>
</comment>
<dbReference type="Proteomes" id="UP000285146">
    <property type="component" value="Unassembled WGS sequence"/>
</dbReference>
<sequence length="178" mass="19900">MDHIQRASEDELRAIVLALCKDSRTERRVLAYLGKLRKLKHAQASSGTKRKATEEVFICVRCNEAFSEDTNHRKACTYHDGYLEIDEEDINDVWADWDERCHGTMDTDENREKYPNGFAWDCCDKEGTAPGCTKGHHYAVEGKKMKPTTKAVKVADASRQGEGSETGGGSGDNDPADK</sequence>